<keyword evidence="8" id="KW-1185">Reference proteome</keyword>
<dbReference type="RefSeq" id="WP_069154604.1">
    <property type="nucleotide sequence ID" value="NZ_DBFYTC010000135.1"/>
</dbReference>
<evidence type="ECO:0000313" key="7">
    <source>
        <dbReference type="Proteomes" id="UP000094271"/>
    </source>
</evidence>
<dbReference type="Proteomes" id="UP000094271">
    <property type="component" value="Unassembled WGS sequence"/>
</dbReference>
<sequence>MEEKLRILKMVEEGKLTAEQAVELLKALEGTAPEQETTDSAESFYEETHAVPENIPYENKMLRIIVDSSAGDKVNIQLPVKIIRQMLMVTGKLPIKTEELEGIDLEELTSSILECIDNETLGNIIEVSSSDGTTVRIFIG</sequence>
<dbReference type="Pfam" id="PF22746">
    <property type="entry name" value="SHOCT-like_DUF2089-C"/>
    <property type="match status" value="1"/>
</dbReference>
<evidence type="ECO:0000313" key="6">
    <source>
        <dbReference type="Proteomes" id="UP000094067"/>
    </source>
</evidence>
<name>A0A1E3A7U4_9FIRM</name>
<gene>
    <name evidence="3" type="ORF">BEH84_04713</name>
    <name evidence="4" type="ORF">BEI59_07345</name>
    <name evidence="2" type="ORF">BEI61_05278</name>
    <name evidence="5" type="ORF">BEI63_08905</name>
</gene>
<evidence type="ECO:0000313" key="4">
    <source>
        <dbReference type="EMBL" id="ODR53500.1"/>
    </source>
</evidence>
<dbReference type="Proteomes" id="UP000095003">
    <property type="component" value="Unassembled WGS sequence"/>
</dbReference>
<evidence type="ECO:0000313" key="5">
    <source>
        <dbReference type="EMBL" id="ODR58608.1"/>
    </source>
</evidence>
<evidence type="ECO:0000313" key="2">
    <source>
        <dbReference type="EMBL" id="ODM04471.1"/>
    </source>
</evidence>
<comment type="caution">
    <text evidence="2">The sequence shown here is derived from an EMBL/GenBank/DDBJ whole genome shotgun (WGS) entry which is preliminary data.</text>
</comment>
<reference evidence="5 8" key="2">
    <citation type="submission" date="2016-08" db="EMBL/GenBank/DDBJ databases">
        <title>Characterization of Isolates of Eisenbergiella tayi Derived from Blood Cultures, Using Whole Genome Sequencing.</title>
        <authorList>
            <person name="Bernier A.-M."/>
            <person name="Burdz T."/>
            <person name="Wiebe D."/>
            <person name="Bernard K."/>
        </authorList>
    </citation>
    <scope>NUCLEOTIDE SEQUENCE [LARGE SCALE GENOMIC DNA]</scope>
    <source>
        <strain evidence="5 8">NML120146</strain>
    </source>
</reference>
<dbReference type="AlphaFoldDB" id="A0A1E3A7U4"/>
<organism evidence="2 6">
    <name type="scientific">Eisenbergiella tayi</name>
    <dbReference type="NCBI Taxonomy" id="1432052"/>
    <lineage>
        <taxon>Bacteria</taxon>
        <taxon>Bacillati</taxon>
        <taxon>Bacillota</taxon>
        <taxon>Clostridia</taxon>
        <taxon>Lachnospirales</taxon>
        <taxon>Lachnospiraceae</taxon>
        <taxon>Eisenbergiella</taxon>
    </lineage>
</organism>
<reference evidence="4 7" key="3">
    <citation type="submission" date="2016-08" db="EMBL/GenBank/DDBJ databases">
        <authorList>
            <person name="Seilhamer J.J."/>
        </authorList>
    </citation>
    <scope>NUCLEOTIDE SEQUENCE [LARGE SCALE GENOMIC DNA]</scope>
    <source>
        <strain evidence="4 7">NML150140-1</strain>
    </source>
</reference>
<feature type="domain" description="YvlB/LiaX N-terminal" evidence="1">
    <location>
        <begin position="2"/>
        <end position="30"/>
    </location>
</feature>
<evidence type="ECO:0000313" key="3">
    <source>
        <dbReference type="EMBL" id="ODM10341.1"/>
    </source>
</evidence>
<dbReference type="EMBL" id="MEHA01000004">
    <property type="protein sequence ID" value="ODR53500.1"/>
    <property type="molecule type" value="Genomic_DNA"/>
</dbReference>
<dbReference type="EMBL" id="MCGI01000004">
    <property type="protein sequence ID" value="ODM10341.1"/>
    <property type="molecule type" value="Genomic_DNA"/>
</dbReference>
<evidence type="ECO:0000313" key="8">
    <source>
        <dbReference type="Proteomes" id="UP000094869"/>
    </source>
</evidence>
<dbReference type="GeneID" id="93301668"/>
<reference evidence="6 9" key="1">
    <citation type="submission" date="2016-07" db="EMBL/GenBank/DDBJ databases">
        <title>Characterization of isolates of Eisenbergiella tayi derived from blood cultures, using whole genome sequencing.</title>
        <authorList>
            <person name="Burdz T."/>
            <person name="Wiebe D."/>
            <person name="Huynh C."/>
            <person name="Bernard K."/>
        </authorList>
    </citation>
    <scope>NUCLEOTIDE SEQUENCE [LARGE SCALE GENOMIC DNA]</scope>
    <source>
        <strain evidence="2 6">NML 110608</strain>
        <strain evidence="3 9">NML 120489</strain>
    </source>
</reference>
<evidence type="ECO:0000259" key="1">
    <source>
        <dbReference type="Pfam" id="PF22746"/>
    </source>
</evidence>
<evidence type="ECO:0000313" key="9">
    <source>
        <dbReference type="Proteomes" id="UP000095003"/>
    </source>
</evidence>
<dbReference type="InterPro" id="IPR053959">
    <property type="entry name" value="YvlB/LiaX_N"/>
</dbReference>
<protein>
    <recommendedName>
        <fullName evidence="1">YvlB/LiaX N-terminal domain-containing protein</fullName>
    </recommendedName>
</protein>
<dbReference type="Proteomes" id="UP000094869">
    <property type="component" value="Unassembled WGS sequence"/>
</dbReference>
<accession>A0A1E3A7U4</accession>
<dbReference type="Proteomes" id="UP000094067">
    <property type="component" value="Unassembled WGS sequence"/>
</dbReference>
<dbReference type="PATRIC" id="fig|1432052.3.peg.5224"/>
<dbReference type="OrthoDB" id="9808584at2"/>
<proteinExistence type="predicted"/>
<dbReference type="EMBL" id="MEHD01000019">
    <property type="protein sequence ID" value="ODR58608.1"/>
    <property type="molecule type" value="Genomic_DNA"/>
</dbReference>
<dbReference type="EMBL" id="MCGH01000003">
    <property type="protein sequence ID" value="ODM04471.1"/>
    <property type="molecule type" value="Genomic_DNA"/>
</dbReference>